<dbReference type="AlphaFoldDB" id="M7BU73"/>
<protein>
    <submittedName>
        <fullName evidence="2">Uncharacterized protein</fullName>
    </submittedName>
</protein>
<organism evidence="2 3">
    <name type="scientific">Chelonia mydas</name>
    <name type="common">Green sea-turtle</name>
    <name type="synonym">Chelonia agassizi</name>
    <dbReference type="NCBI Taxonomy" id="8469"/>
    <lineage>
        <taxon>Eukaryota</taxon>
        <taxon>Metazoa</taxon>
        <taxon>Chordata</taxon>
        <taxon>Craniata</taxon>
        <taxon>Vertebrata</taxon>
        <taxon>Euteleostomi</taxon>
        <taxon>Archelosauria</taxon>
        <taxon>Testudinata</taxon>
        <taxon>Testudines</taxon>
        <taxon>Cryptodira</taxon>
        <taxon>Durocryptodira</taxon>
        <taxon>Americhelydia</taxon>
        <taxon>Chelonioidea</taxon>
        <taxon>Cheloniidae</taxon>
        <taxon>Chelonia</taxon>
    </lineage>
</organism>
<evidence type="ECO:0000256" key="1">
    <source>
        <dbReference type="SAM" id="MobiDB-lite"/>
    </source>
</evidence>
<reference evidence="3" key="1">
    <citation type="journal article" date="2013" name="Nat. Genet.">
        <title>The draft genomes of soft-shell turtle and green sea turtle yield insights into the development and evolution of the turtle-specific body plan.</title>
        <authorList>
            <person name="Wang Z."/>
            <person name="Pascual-Anaya J."/>
            <person name="Zadissa A."/>
            <person name="Li W."/>
            <person name="Niimura Y."/>
            <person name="Huang Z."/>
            <person name="Li C."/>
            <person name="White S."/>
            <person name="Xiong Z."/>
            <person name="Fang D."/>
            <person name="Wang B."/>
            <person name="Ming Y."/>
            <person name="Chen Y."/>
            <person name="Zheng Y."/>
            <person name="Kuraku S."/>
            <person name="Pignatelli M."/>
            <person name="Herrero J."/>
            <person name="Beal K."/>
            <person name="Nozawa M."/>
            <person name="Li Q."/>
            <person name="Wang J."/>
            <person name="Zhang H."/>
            <person name="Yu L."/>
            <person name="Shigenobu S."/>
            <person name="Wang J."/>
            <person name="Liu J."/>
            <person name="Flicek P."/>
            <person name="Searle S."/>
            <person name="Wang J."/>
            <person name="Kuratani S."/>
            <person name="Yin Y."/>
            <person name="Aken B."/>
            <person name="Zhang G."/>
            <person name="Irie N."/>
        </authorList>
    </citation>
    <scope>NUCLEOTIDE SEQUENCE [LARGE SCALE GENOMIC DNA]</scope>
</reference>
<sequence>MELSDSRICLRTCPVKDCRVLLFGEKPTDPGQFHLSRSRSRRMMARRRSNSIRMCTLPSIPEYPGFQDIKLSRSYSRTSDFSMAFQELGRKRNGPVLRAENPTNIKSLGQNSFQVHGMGNLGNYFIKGHRKTNSGFYDKTLQEYFNERLMELRNYETTRSNRLSKGYPDENEQPNITNRGLRRRSSCRTVMLTSHMKETEESCKVANQANEPVIECEDHGETHNVLDF</sequence>
<feature type="region of interest" description="Disordered" evidence="1">
    <location>
        <begin position="160"/>
        <end position="183"/>
    </location>
</feature>
<keyword evidence="3" id="KW-1185">Reference proteome</keyword>
<name>M7BU73_CHEMY</name>
<evidence type="ECO:0000313" key="3">
    <source>
        <dbReference type="Proteomes" id="UP000031443"/>
    </source>
</evidence>
<proteinExistence type="predicted"/>
<accession>M7BU73</accession>
<gene>
    <name evidence="2" type="ORF">UY3_11189</name>
</gene>
<evidence type="ECO:0000313" key="2">
    <source>
        <dbReference type="EMBL" id="EMP31687.1"/>
    </source>
</evidence>
<dbReference type="Proteomes" id="UP000031443">
    <property type="component" value="Unassembled WGS sequence"/>
</dbReference>
<dbReference type="EMBL" id="KB544240">
    <property type="protein sequence ID" value="EMP31687.1"/>
    <property type="molecule type" value="Genomic_DNA"/>
</dbReference>